<feature type="domain" description="PNPLA" evidence="3">
    <location>
        <begin position="8"/>
        <end position="219"/>
    </location>
</feature>
<dbReference type="InterPro" id="IPR016035">
    <property type="entry name" value="Acyl_Trfase/lysoPLipase"/>
</dbReference>
<dbReference type="InterPro" id="IPR002641">
    <property type="entry name" value="PNPLA_dom"/>
</dbReference>
<feature type="short sequence motif" description="GXSXG" evidence="2">
    <location>
        <begin position="43"/>
        <end position="47"/>
    </location>
</feature>
<accession>A0ABQ3GWK5</accession>
<feature type="active site" description="Proton acceptor" evidence="2">
    <location>
        <position position="206"/>
    </location>
</feature>
<keyword evidence="2" id="KW-0442">Lipid degradation</keyword>
<keyword evidence="2" id="KW-0378">Hydrolase</keyword>
<dbReference type="EMBL" id="BMYO01000001">
    <property type="protein sequence ID" value="GHD56258.1"/>
    <property type="molecule type" value="Genomic_DNA"/>
</dbReference>
<dbReference type="Proteomes" id="UP000604737">
    <property type="component" value="Unassembled WGS sequence"/>
</dbReference>
<dbReference type="Gene3D" id="3.40.1090.10">
    <property type="entry name" value="Cytosolic phospholipase A2 catalytic domain"/>
    <property type="match status" value="2"/>
</dbReference>
<name>A0ABQ3GWK5_9NEIS</name>
<evidence type="ECO:0000256" key="1">
    <source>
        <dbReference type="ARBA" id="ARBA00023098"/>
    </source>
</evidence>
<dbReference type="PROSITE" id="PS51635">
    <property type="entry name" value="PNPLA"/>
    <property type="match status" value="1"/>
</dbReference>
<comment type="caution">
    <text evidence="2">Lacks conserved residue(s) required for the propagation of feature annotation.</text>
</comment>
<keyword evidence="5" id="KW-1185">Reference proteome</keyword>
<keyword evidence="1 2" id="KW-0443">Lipid metabolism</keyword>
<protein>
    <recommendedName>
        <fullName evidence="3">PNPLA domain-containing protein</fullName>
    </recommendedName>
</protein>
<evidence type="ECO:0000313" key="4">
    <source>
        <dbReference type="EMBL" id="GHD56258.1"/>
    </source>
</evidence>
<sequence length="366" mass="40572">MSKRRIAIACQGGGSQTAFTAGALKALYDGGFDEHFRLTSISGTSGGALCATLVWYALLKGDTDIPARLMDFWADNTAQTQAEEHFNRYVTESLRATNKGQLPQFNFSPYSPLIQTMMSLTTSTLRPHFTDFHALLTKHIDFEELAATGPRPDLPALLLGAAEVLSGQLVKFNSREQAIRIEHLLSSCAVPNIFPAVEFDGGAYWDGLFSDNPPVDELAKAVYVGADNLPEEIWVIKINPTGCRQVPRAPEQIADRRNEMVGNMSLFHQLTNIGFLNNLLLRGAFNTDFLDQFHISEPVLIPRCFDNEPAQPYHIPFIEMSQPLQDDLDYETKIDRSPENLGRLIRDGESQAKQFLAGRIAALQAA</sequence>
<comment type="caution">
    <text evidence="4">The sequence shown here is derived from an EMBL/GenBank/DDBJ whole genome shotgun (WGS) entry which is preliminary data.</text>
</comment>
<feature type="active site" description="Nucleophile" evidence="2">
    <location>
        <position position="45"/>
    </location>
</feature>
<dbReference type="Pfam" id="PF01734">
    <property type="entry name" value="Patatin"/>
    <property type="match status" value="1"/>
</dbReference>
<evidence type="ECO:0000313" key="5">
    <source>
        <dbReference type="Proteomes" id="UP000604737"/>
    </source>
</evidence>
<organism evidence="4 5">
    <name type="scientific">Jeongeupia chitinilytica</name>
    <dbReference type="NCBI Taxonomy" id="1041641"/>
    <lineage>
        <taxon>Bacteria</taxon>
        <taxon>Pseudomonadati</taxon>
        <taxon>Pseudomonadota</taxon>
        <taxon>Betaproteobacteria</taxon>
        <taxon>Neisseriales</taxon>
        <taxon>Chitinibacteraceae</taxon>
        <taxon>Jeongeupia</taxon>
    </lineage>
</organism>
<reference evidence="5" key="1">
    <citation type="journal article" date="2019" name="Int. J. Syst. Evol. Microbiol.">
        <title>The Global Catalogue of Microorganisms (GCM) 10K type strain sequencing project: providing services to taxonomists for standard genome sequencing and annotation.</title>
        <authorList>
            <consortium name="The Broad Institute Genomics Platform"/>
            <consortium name="The Broad Institute Genome Sequencing Center for Infectious Disease"/>
            <person name="Wu L."/>
            <person name="Ma J."/>
        </authorList>
    </citation>
    <scope>NUCLEOTIDE SEQUENCE [LARGE SCALE GENOMIC DNA]</scope>
    <source>
        <strain evidence="5">KCTC 23701</strain>
    </source>
</reference>
<dbReference type="RefSeq" id="WP_189458375.1">
    <property type="nucleotide sequence ID" value="NZ_BMYO01000001.1"/>
</dbReference>
<proteinExistence type="predicted"/>
<gene>
    <name evidence="4" type="ORF">GCM10007350_02960</name>
</gene>
<evidence type="ECO:0000259" key="3">
    <source>
        <dbReference type="PROSITE" id="PS51635"/>
    </source>
</evidence>
<dbReference type="SUPFAM" id="SSF52151">
    <property type="entry name" value="FabD/lysophospholipase-like"/>
    <property type="match status" value="1"/>
</dbReference>
<evidence type="ECO:0000256" key="2">
    <source>
        <dbReference type="PROSITE-ProRule" id="PRU01161"/>
    </source>
</evidence>